<dbReference type="AlphaFoldDB" id="A0A0P9ABP7"/>
<sequence length="391" mass="43394">MKCPDTGKLQEYIDCELDINLKKEVENHISGCDKCSKTVKKLKENDDFTFSKLKNLRAFSEDNFVPTHILHTNAPSEINGIKQFESKKGVNNFMIKHKKAITAAIISAAVITCITVQPVRTAIASTLSIFRVQKMEAVSITLNDIKEIRDKLSSSNPEIDMDKIGKIKIDGGEYVNVTQEELKTKAGFDPAFPSALEDIKAEIGVALPASMELTLNVPNINEILKTLGAEKLLPSDIDGKTFTVDFSSGVNLNYSTDKKYINIAQTMAPVIHVPDNVDVDSIYESLVELPLIPQNLRNQLLSIKDWKTTLPIPVIEEETEEIDLNGTKAFLFTKDFEDASVTIEHSSGGTQKIPDKNSDYSSIMWYKDGIIYNISGNISGDEIVDIAKSMR</sequence>
<keyword evidence="3" id="KW-1185">Reference proteome</keyword>
<dbReference type="STRING" id="36849.OXPF_42860"/>
<evidence type="ECO:0000313" key="2">
    <source>
        <dbReference type="EMBL" id="KPU42501.1"/>
    </source>
</evidence>
<dbReference type="RefSeq" id="WP_054877206.1">
    <property type="nucleotide sequence ID" value="NZ_LKET01000068.1"/>
</dbReference>
<proteinExistence type="predicted"/>
<gene>
    <name evidence="2" type="ORF">OXPF_42860</name>
</gene>
<comment type="caution">
    <text evidence="2">The sequence shown here is derived from an EMBL/GenBank/DDBJ whole genome shotgun (WGS) entry which is preliminary data.</text>
</comment>
<feature type="domain" description="DUF4367" evidence="1">
    <location>
        <begin position="317"/>
        <end position="390"/>
    </location>
</feature>
<name>A0A0P9ABP7_9CLOT</name>
<evidence type="ECO:0000313" key="3">
    <source>
        <dbReference type="Proteomes" id="UP000050326"/>
    </source>
</evidence>
<evidence type="ECO:0000259" key="1">
    <source>
        <dbReference type="Pfam" id="PF14285"/>
    </source>
</evidence>
<dbReference type="EMBL" id="LKET01000068">
    <property type="protein sequence ID" value="KPU42501.1"/>
    <property type="molecule type" value="Genomic_DNA"/>
</dbReference>
<organism evidence="2 3">
    <name type="scientific">Oxobacter pfennigii</name>
    <dbReference type="NCBI Taxonomy" id="36849"/>
    <lineage>
        <taxon>Bacteria</taxon>
        <taxon>Bacillati</taxon>
        <taxon>Bacillota</taxon>
        <taxon>Clostridia</taxon>
        <taxon>Eubacteriales</taxon>
        <taxon>Clostridiaceae</taxon>
        <taxon>Oxobacter</taxon>
    </lineage>
</organism>
<reference evidence="2 3" key="1">
    <citation type="submission" date="2015-09" db="EMBL/GenBank/DDBJ databases">
        <title>Genome sequence of Oxobacter pfennigii DSM 3222.</title>
        <authorList>
            <person name="Poehlein A."/>
            <person name="Bengelsdorf F.R."/>
            <person name="Schiel-Bengelsdorf B."/>
            <person name="Duerre P."/>
            <person name="Daniel R."/>
        </authorList>
    </citation>
    <scope>NUCLEOTIDE SEQUENCE [LARGE SCALE GENOMIC DNA]</scope>
    <source>
        <strain evidence="2 3">DSM 3222</strain>
    </source>
</reference>
<dbReference type="Proteomes" id="UP000050326">
    <property type="component" value="Unassembled WGS sequence"/>
</dbReference>
<dbReference type="InterPro" id="IPR025377">
    <property type="entry name" value="DUF4367"/>
</dbReference>
<protein>
    <recommendedName>
        <fullName evidence="1">DUF4367 domain-containing protein</fullName>
    </recommendedName>
</protein>
<accession>A0A0P9ABP7</accession>
<dbReference type="OrthoDB" id="2079550at2"/>
<dbReference type="Pfam" id="PF14285">
    <property type="entry name" value="DUF4367"/>
    <property type="match status" value="1"/>
</dbReference>